<proteinExistence type="predicted"/>
<evidence type="ECO:0000313" key="3">
    <source>
        <dbReference type="Proteomes" id="UP000308037"/>
    </source>
</evidence>
<gene>
    <name evidence="2" type="ORF">DM868_14790</name>
</gene>
<evidence type="ECO:0000313" key="2">
    <source>
        <dbReference type="EMBL" id="TKR24378.1"/>
    </source>
</evidence>
<organism evidence="2 3">
    <name type="scientific">Natronomonas salsuginis</name>
    <dbReference type="NCBI Taxonomy" id="2217661"/>
    <lineage>
        <taxon>Archaea</taxon>
        <taxon>Methanobacteriati</taxon>
        <taxon>Methanobacteriota</taxon>
        <taxon>Stenosarchaea group</taxon>
        <taxon>Halobacteria</taxon>
        <taxon>Halobacteriales</taxon>
        <taxon>Natronomonadaceae</taxon>
        <taxon>Natronomonas</taxon>
    </lineage>
</organism>
<dbReference type="Pfam" id="PF01927">
    <property type="entry name" value="Mut7-C"/>
    <property type="match status" value="1"/>
</dbReference>
<dbReference type="InterPro" id="IPR002782">
    <property type="entry name" value="Mut7-C_RNAse_dom"/>
</dbReference>
<dbReference type="AlphaFoldDB" id="A0A4U5J9I9"/>
<dbReference type="PANTHER" id="PTHR39081:SF1">
    <property type="entry name" value="MUT7-C RNASE DOMAIN-CONTAINING PROTEIN"/>
    <property type="match status" value="1"/>
</dbReference>
<comment type="caution">
    <text evidence="2">The sequence shown here is derived from an EMBL/GenBank/DDBJ whole genome shotgun (WGS) entry which is preliminary data.</text>
</comment>
<sequence length="161" mass="17478">MTDAPGGDRGVIAPDTDRLLLDVMLGKLAVYFRVCGYDAAYALDRGIEDDDRLATLAEGESRRLLTRDVELAASVDGAVLVTALELNDQLAELREAGFALAIADLPTHCGRCNGILDPVPSESETPEYAPDPASTDCWRCRSCGQVFWKGSHYDRIDEMLG</sequence>
<feature type="domain" description="Mut7-C RNAse" evidence="1">
    <location>
        <begin position="18"/>
        <end position="159"/>
    </location>
</feature>
<dbReference type="Proteomes" id="UP000308037">
    <property type="component" value="Unassembled WGS sequence"/>
</dbReference>
<keyword evidence="3" id="KW-1185">Reference proteome</keyword>
<evidence type="ECO:0000259" key="1">
    <source>
        <dbReference type="Pfam" id="PF01927"/>
    </source>
</evidence>
<dbReference type="OrthoDB" id="1266at2157"/>
<dbReference type="RefSeq" id="WP_137277612.1">
    <property type="nucleotide sequence ID" value="NZ_QKNX01000010.1"/>
</dbReference>
<dbReference type="EMBL" id="QKNX01000010">
    <property type="protein sequence ID" value="TKR24378.1"/>
    <property type="molecule type" value="Genomic_DNA"/>
</dbReference>
<accession>A0A4U5J9I9</accession>
<name>A0A4U5J9I9_9EURY</name>
<reference evidence="2 3" key="1">
    <citation type="submission" date="2019-04" db="EMBL/GenBank/DDBJ databases">
        <title>Natronomonas sp. F20-122 a newhaloarchaeon isolated from a saline saltern of Isla Bacuta, Huelva, Spain.</title>
        <authorList>
            <person name="Duran-Viseras A."/>
            <person name="Sanchez-Porro C."/>
            <person name="Ventosa A."/>
        </authorList>
    </citation>
    <scope>NUCLEOTIDE SEQUENCE [LARGE SCALE GENOMIC DNA]</scope>
    <source>
        <strain evidence="2 3">F20-122</strain>
    </source>
</reference>
<protein>
    <recommendedName>
        <fullName evidence="1">Mut7-C RNAse domain-containing protein</fullName>
    </recommendedName>
</protein>
<dbReference type="PANTHER" id="PTHR39081">
    <property type="entry name" value="MUT7-C DOMAIN-CONTAINING PROTEIN"/>
    <property type="match status" value="1"/>
</dbReference>